<dbReference type="PROSITE" id="PS50404">
    <property type="entry name" value="GST_NTER"/>
    <property type="match status" value="1"/>
</dbReference>
<evidence type="ECO:0000313" key="1">
    <source>
        <dbReference type="EnsemblMetazoa" id="PPA14727.1"/>
    </source>
</evidence>
<dbReference type="InterPro" id="IPR004046">
    <property type="entry name" value="GST_C"/>
</dbReference>
<dbReference type="InterPro" id="IPR040079">
    <property type="entry name" value="Glutathione_S-Trfase"/>
</dbReference>
<dbReference type="SUPFAM" id="SSF47616">
    <property type="entry name" value="GST C-terminal domain-like"/>
    <property type="match status" value="1"/>
</dbReference>
<dbReference type="InterPro" id="IPR036282">
    <property type="entry name" value="Glutathione-S-Trfase_C_sf"/>
</dbReference>
<keyword evidence="2" id="KW-1185">Reference proteome</keyword>
<dbReference type="FunFam" id="3.40.30.10:FF:000189">
    <property type="entry name" value="Glutathione S-Transferase"/>
    <property type="match status" value="1"/>
</dbReference>
<proteinExistence type="predicted"/>
<dbReference type="SFLD" id="SFLDG00363">
    <property type="entry name" value="AMPS_(cytGST):_Alpha-__Mu-__Pi"/>
    <property type="match status" value="1"/>
</dbReference>
<dbReference type="CDD" id="cd03039">
    <property type="entry name" value="GST_N_Sigma_like"/>
    <property type="match status" value="1"/>
</dbReference>
<dbReference type="Gene3D" id="1.20.1050.130">
    <property type="match status" value="1"/>
</dbReference>
<dbReference type="GO" id="GO:0006749">
    <property type="term" value="P:glutathione metabolic process"/>
    <property type="evidence" value="ECO:0000318"/>
    <property type="project" value="GO_Central"/>
</dbReference>
<accession>A0A8R1UBN4</accession>
<dbReference type="InterPro" id="IPR036249">
    <property type="entry name" value="Thioredoxin-like_sf"/>
</dbReference>
<protein>
    <submittedName>
        <fullName evidence="1">Glutathione S-transferase</fullName>
    </submittedName>
</protein>
<dbReference type="OrthoDB" id="414243at2759"/>
<accession>A0A2A6CY94</accession>
<dbReference type="PROSITE" id="PS50405">
    <property type="entry name" value="GST_CTER"/>
    <property type="match status" value="1"/>
</dbReference>
<dbReference type="SFLD" id="SFLDS00019">
    <property type="entry name" value="Glutathione_Transferase_(cytos"/>
    <property type="match status" value="1"/>
</dbReference>
<evidence type="ECO:0000313" key="2">
    <source>
        <dbReference type="Proteomes" id="UP000005239"/>
    </source>
</evidence>
<organism evidence="1 2">
    <name type="scientific">Pristionchus pacificus</name>
    <name type="common">Parasitic nematode worm</name>
    <dbReference type="NCBI Taxonomy" id="54126"/>
    <lineage>
        <taxon>Eukaryota</taxon>
        <taxon>Metazoa</taxon>
        <taxon>Ecdysozoa</taxon>
        <taxon>Nematoda</taxon>
        <taxon>Chromadorea</taxon>
        <taxon>Rhabditida</taxon>
        <taxon>Rhabditina</taxon>
        <taxon>Diplogasteromorpha</taxon>
        <taxon>Diplogasteroidea</taxon>
        <taxon>Neodiplogasteridae</taxon>
        <taxon>Pristionchus</taxon>
    </lineage>
</organism>
<reference evidence="1" key="2">
    <citation type="submission" date="2022-06" db="UniProtKB">
        <authorList>
            <consortium name="EnsemblMetazoa"/>
        </authorList>
    </citation>
    <scope>IDENTIFICATION</scope>
    <source>
        <strain evidence="1">PS312</strain>
    </source>
</reference>
<sequence>MPQYKLTYFDLRGRAEPIRMMFAIAGVPVEDKRIQMEEWMDVKKDYQFEKLPVLEVDGVQVSQTLAIIRYIARENGFAGPDNLTAAKADALCDQYADFITAFMQWHIKALYESDYLPAKAKNFHYFEAALAKSSTGWYADTADLTHADVVIAAGLEMLKSLDKNADKLFDGFPLMEAHYKKYFAHPKLQKYLEERPDAKY</sequence>
<dbReference type="PANTHER" id="PTHR11571:SF256">
    <property type="entry name" value="GST C-TERMINAL DOMAIN-CONTAINING PROTEIN-RELATED"/>
    <property type="match status" value="1"/>
</dbReference>
<dbReference type="Proteomes" id="UP000005239">
    <property type="component" value="Unassembled WGS sequence"/>
</dbReference>
<dbReference type="PANTHER" id="PTHR11571">
    <property type="entry name" value="GLUTATHIONE S-TRANSFERASE"/>
    <property type="match status" value="1"/>
</dbReference>
<dbReference type="InterPro" id="IPR004045">
    <property type="entry name" value="Glutathione_S-Trfase_N"/>
</dbReference>
<dbReference type="EnsemblMetazoa" id="PPA14727.1">
    <property type="protein sequence ID" value="PPA14727.1"/>
    <property type="gene ID" value="WBGene00104281"/>
</dbReference>
<dbReference type="SUPFAM" id="SSF52833">
    <property type="entry name" value="Thioredoxin-like"/>
    <property type="match status" value="1"/>
</dbReference>
<dbReference type="Pfam" id="PF14497">
    <property type="entry name" value="GST_C_3"/>
    <property type="match status" value="1"/>
</dbReference>
<dbReference type="GO" id="GO:0004364">
    <property type="term" value="F:glutathione transferase activity"/>
    <property type="evidence" value="ECO:0000318"/>
    <property type="project" value="GO_Central"/>
</dbReference>
<name>A0A2A6CY94_PRIPA</name>
<dbReference type="InterPro" id="IPR010987">
    <property type="entry name" value="Glutathione-S-Trfase_C-like"/>
</dbReference>
<reference evidence="2" key="1">
    <citation type="journal article" date="2008" name="Nat. Genet.">
        <title>The Pristionchus pacificus genome provides a unique perspective on nematode lifestyle and parasitism.</title>
        <authorList>
            <person name="Dieterich C."/>
            <person name="Clifton S.W."/>
            <person name="Schuster L.N."/>
            <person name="Chinwalla A."/>
            <person name="Delehaunty K."/>
            <person name="Dinkelacker I."/>
            <person name="Fulton L."/>
            <person name="Fulton R."/>
            <person name="Godfrey J."/>
            <person name="Minx P."/>
            <person name="Mitreva M."/>
            <person name="Roeseler W."/>
            <person name="Tian H."/>
            <person name="Witte H."/>
            <person name="Yang S.P."/>
            <person name="Wilson R.K."/>
            <person name="Sommer R.J."/>
        </authorList>
    </citation>
    <scope>NUCLEOTIDE SEQUENCE [LARGE SCALE GENOMIC DNA]</scope>
    <source>
        <strain evidence="2">PS312</strain>
    </source>
</reference>
<dbReference type="AlphaFoldDB" id="A0A2A6CY94"/>
<dbReference type="FunFam" id="1.20.1050.10:FF:000056">
    <property type="entry name" value="Glutathione S-transferase"/>
    <property type="match status" value="1"/>
</dbReference>
<gene>
    <name evidence="1" type="primary">WBGene00104281</name>
</gene>
<dbReference type="SFLD" id="SFLDG01205">
    <property type="entry name" value="AMPS.1"/>
    <property type="match status" value="1"/>
</dbReference>
<dbReference type="InterPro" id="IPR050213">
    <property type="entry name" value="GST_superfamily"/>
</dbReference>
<dbReference type="Pfam" id="PF02798">
    <property type="entry name" value="GST_N"/>
    <property type="match status" value="1"/>
</dbReference>